<name>A0ABN2KJY1_9MICO</name>
<reference evidence="2 3" key="1">
    <citation type="journal article" date="2019" name="Int. J. Syst. Evol. Microbiol.">
        <title>The Global Catalogue of Microorganisms (GCM) 10K type strain sequencing project: providing services to taxonomists for standard genome sequencing and annotation.</title>
        <authorList>
            <consortium name="The Broad Institute Genomics Platform"/>
            <consortium name="The Broad Institute Genome Sequencing Center for Infectious Disease"/>
            <person name="Wu L."/>
            <person name="Ma J."/>
        </authorList>
    </citation>
    <scope>NUCLEOTIDE SEQUENCE [LARGE SCALE GENOMIC DNA]</scope>
    <source>
        <strain evidence="2 3">JCM 14319</strain>
    </source>
</reference>
<comment type="caution">
    <text evidence="2">The sequence shown here is derived from an EMBL/GenBank/DDBJ whole genome shotgun (WGS) entry which is preliminary data.</text>
</comment>
<feature type="signal peptide" evidence="1">
    <location>
        <begin position="1"/>
        <end position="27"/>
    </location>
</feature>
<feature type="chain" id="PRO_5045587083" evidence="1">
    <location>
        <begin position="28"/>
        <end position="138"/>
    </location>
</feature>
<keyword evidence="3" id="KW-1185">Reference proteome</keyword>
<dbReference type="Proteomes" id="UP001500506">
    <property type="component" value="Unassembled WGS sequence"/>
</dbReference>
<dbReference type="RefSeq" id="WP_232498933.1">
    <property type="nucleotide sequence ID" value="NZ_BAAANH010000003.1"/>
</dbReference>
<evidence type="ECO:0000313" key="3">
    <source>
        <dbReference type="Proteomes" id="UP001500506"/>
    </source>
</evidence>
<proteinExistence type="predicted"/>
<accession>A0ABN2KJY1</accession>
<evidence type="ECO:0000256" key="1">
    <source>
        <dbReference type="SAM" id="SignalP"/>
    </source>
</evidence>
<keyword evidence="1" id="KW-0732">Signal</keyword>
<organism evidence="2 3">
    <name type="scientific">Agromyces humatus</name>
    <dbReference type="NCBI Taxonomy" id="279573"/>
    <lineage>
        <taxon>Bacteria</taxon>
        <taxon>Bacillati</taxon>
        <taxon>Actinomycetota</taxon>
        <taxon>Actinomycetes</taxon>
        <taxon>Micrococcales</taxon>
        <taxon>Microbacteriaceae</taxon>
        <taxon>Agromyces</taxon>
    </lineage>
</organism>
<evidence type="ECO:0000313" key="2">
    <source>
        <dbReference type="EMBL" id="GAA1758081.1"/>
    </source>
</evidence>
<dbReference type="EMBL" id="BAAANH010000003">
    <property type="protein sequence ID" value="GAA1758081.1"/>
    <property type="molecule type" value="Genomic_DNA"/>
</dbReference>
<protein>
    <submittedName>
        <fullName evidence="2">Uncharacterized protein</fullName>
    </submittedName>
</protein>
<sequence>MPHHTKHFVARALIVAAATLGIVFVQAAPASATVHEIVGQWCSGQDELAPPGITGGSKADNFAKPLFASGFISEDLVPFTGDAGPGLLIEFNYDNPNSKVVGTGVFVIIDPSVPIYLELIEPDPNFPAFKACPKLATG</sequence>
<gene>
    <name evidence="2" type="ORF">GCM10009747_15990</name>
</gene>